<dbReference type="PROSITE" id="PS50102">
    <property type="entry name" value="RRM"/>
    <property type="match status" value="1"/>
</dbReference>
<dbReference type="InterPro" id="IPR035979">
    <property type="entry name" value="RBD_domain_sf"/>
</dbReference>
<dbReference type="InterPro" id="IPR012677">
    <property type="entry name" value="Nucleotide-bd_a/b_plait_sf"/>
</dbReference>
<dbReference type="GO" id="GO:0003723">
    <property type="term" value="F:RNA binding"/>
    <property type="evidence" value="ECO:0007669"/>
    <property type="project" value="UniProtKB-UniRule"/>
</dbReference>
<evidence type="ECO:0000256" key="1">
    <source>
        <dbReference type="PROSITE-ProRule" id="PRU00176"/>
    </source>
</evidence>
<dbReference type="InterPro" id="IPR000504">
    <property type="entry name" value="RRM_dom"/>
</dbReference>
<reference evidence="3" key="1">
    <citation type="journal article" date="2008" name="BMC Genomics">
        <title>A conifer genomics resource of 200,000 spruce (Picea spp.) ESTs and 6,464 high-quality, sequence-finished full-length cDNAs for Sitka spruce (Picea sitchensis).</title>
        <authorList>
            <person name="Ralph S.G."/>
            <person name="Chun H.J."/>
            <person name="Kolosova N."/>
            <person name="Cooper D."/>
            <person name="Oddy C."/>
            <person name="Ritland C.E."/>
            <person name="Kirkpatrick R."/>
            <person name="Moore R."/>
            <person name="Barber S."/>
            <person name="Holt R.A."/>
            <person name="Jones S.J."/>
            <person name="Marra M.A."/>
            <person name="Douglas C.J."/>
            <person name="Ritland K."/>
            <person name="Bohlmann J."/>
        </authorList>
    </citation>
    <scope>NUCLEOTIDE SEQUENCE</scope>
    <source>
        <tissue evidence="3">Green portion of the leader tissue</tissue>
    </source>
</reference>
<feature type="domain" description="RRM" evidence="2">
    <location>
        <begin position="4"/>
        <end position="73"/>
    </location>
</feature>
<dbReference type="Gene3D" id="3.30.70.330">
    <property type="match status" value="1"/>
</dbReference>
<dbReference type="AlphaFoldDB" id="A9NZ53"/>
<dbReference type="Pfam" id="PF00076">
    <property type="entry name" value="RRM_1"/>
    <property type="match status" value="1"/>
</dbReference>
<accession>A9NZ53</accession>
<organism evidence="3">
    <name type="scientific">Picea sitchensis</name>
    <name type="common">Sitka spruce</name>
    <name type="synonym">Pinus sitchensis</name>
    <dbReference type="NCBI Taxonomy" id="3332"/>
    <lineage>
        <taxon>Eukaryota</taxon>
        <taxon>Viridiplantae</taxon>
        <taxon>Streptophyta</taxon>
        <taxon>Embryophyta</taxon>
        <taxon>Tracheophyta</taxon>
        <taxon>Spermatophyta</taxon>
        <taxon>Pinopsida</taxon>
        <taxon>Pinidae</taxon>
        <taxon>Conifers I</taxon>
        <taxon>Pinales</taxon>
        <taxon>Pinaceae</taxon>
        <taxon>Picea</taxon>
    </lineage>
</organism>
<sequence length="215" mass="23044">MDDYTVQVCNLSTKATVKDVKQFFSYSGTIKKAKLERSGQWEQVAFVTFKEPYASETAVLLTGATIIDQRVRIVQWEGSEEALNRWKKQMMELQEEGDTQGLSSFIPSAGQAVNVVTTMLSKGYTLGKDALSKAYELDQKYQVIDTAATNLTSFGKFVGEKSKAALIVAGQAACSAGTAVVNSSYFSSGALMVSGALDKAAKAAADLGTRGNTTT</sequence>
<dbReference type="PANTHER" id="PTHR32343:SF26">
    <property type="entry name" value="RNA-BINDING (RRM_RBD_RNP MOTIFS) FAMILY PROTEIN"/>
    <property type="match status" value="1"/>
</dbReference>
<dbReference type="PANTHER" id="PTHR32343">
    <property type="entry name" value="SERINE/ARGININE-RICH SPLICING FACTOR"/>
    <property type="match status" value="1"/>
</dbReference>
<protein>
    <recommendedName>
        <fullName evidence="2">RRM domain-containing protein</fullName>
    </recommendedName>
</protein>
<dbReference type="SUPFAM" id="SSF54928">
    <property type="entry name" value="RNA-binding domain, RBD"/>
    <property type="match status" value="1"/>
</dbReference>
<name>A9NZ53_PICSI</name>
<evidence type="ECO:0000313" key="3">
    <source>
        <dbReference type="EMBL" id="ABK25914.1"/>
    </source>
</evidence>
<keyword evidence="1" id="KW-0694">RNA-binding</keyword>
<dbReference type="EMBL" id="EF086656">
    <property type="protein sequence ID" value="ABK25914.1"/>
    <property type="molecule type" value="mRNA"/>
</dbReference>
<proteinExistence type="evidence at transcript level"/>
<dbReference type="SMART" id="SM00360">
    <property type="entry name" value="RRM"/>
    <property type="match status" value="1"/>
</dbReference>
<evidence type="ECO:0000259" key="2">
    <source>
        <dbReference type="PROSITE" id="PS50102"/>
    </source>
</evidence>